<dbReference type="PANTHER" id="PTHR47618">
    <property type="entry name" value="BIFUNCTIONAL OLIGORIBONUCLEASE AND PAP PHOSPHATASE NRNA"/>
    <property type="match status" value="1"/>
</dbReference>
<dbReference type="Gene3D" id="3.90.1640.10">
    <property type="entry name" value="inorganic pyrophosphatase (n-terminal core)"/>
    <property type="match status" value="1"/>
</dbReference>
<feature type="domain" description="DDH" evidence="1">
    <location>
        <begin position="18"/>
        <end position="169"/>
    </location>
</feature>
<organism evidence="3 4">
    <name type="scientific">Robiginitalea marina</name>
    <dbReference type="NCBI Taxonomy" id="2954105"/>
    <lineage>
        <taxon>Bacteria</taxon>
        <taxon>Pseudomonadati</taxon>
        <taxon>Bacteroidota</taxon>
        <taxon>Flavobacteriia</taxon>
        <taxon>Flavobacteriales</taxon>
        <taxon>Flavobacteriaceae</taxon>
        <taxon>Robiginitalea</taxon>
    </lineage>
</organism>
<reference evidence="3 4" key="1">
    <citation type="submission" date="2022-06" db="EMBL/GenBank/DDBJ databases">
        <authorList>
            <person name="Xuan X."/>
        </authorList>
    </citation>
    <scope>NUCLEOTIDE SEQUENCE [LARGE SCALE GENOMIC DNA]</scope>
    <source>
        <strain evidence="3 4">2V75</strain>
    </source>
</reference>
<dbReference type="Gene3D" id="3.10.310.30">
    <property type="match status" value="1"/>
</dbReference>
<dbReference type="Pfam" id="PF02272">
    <property type="entry name" value="DHHA1"/>
    <property type="match status" value="1"/>
</dbReference>
<evidence type="ECO:0000313" key="3">
    <source>
        <dbReference type="EMBL" id="MCO5725458.1"/>
    </source>
</evidence>
<keyword evidence="4" id="KW-1185">Reference proteome</keyword>
<proteinExistence type="predicted"/>
<dbReference type="Proteomes" id="UP001206312">
    <property type="component" value="Unassembled WGS sequence"/>
</dbReference>
<accession>A0ABT1B221</accession>
<evidence type="ECO:0000259" key="2">
    <source>
        <dbReference type="Pfam" id="PF02272"/>
    </source>
</evidence>
<comment type="caution">
    <text evidence="3">The sequence shown here is derived from an EMBL/GenBank/DDBJ whole genome shotgun (WGS) entry which is preliminary data.</text>
</comment>
<dbReference type="RefSeq" id="WP_252741831.1">
    <property type="nucleotide sequence ID" value="NZ_JAMXIB010000009.1"/>
</dbReference>
<sequence>MNPTAIHSLKELLRLPKRVLLVPHKNPDGDAMGACLGLCHLLRAQNHAVTVISPNEFPDFLKWMPGADAVVVYEKQEAMAKGLIGSAEVVFTLDFNTLERIGPMAEPLRAAAPPFVMIDHHQSPDGYAQVTLSDPDMSSTCEMVYHVIRALGLGDSITPSVASCLYTGILTDTGSFKYAAATPVTLRVAAELMERGAPHTDIHRNIYDTNRPERLQLLGCALQNLVILKEFRTAYITLSQDELDRHRFHKGDTEGFVNYGLSLKDVVLAAIFIENRDEGIIKISFRSQGDFSVNNMARAHFEGGGHINAAGGRSSESLGDTVERFVGILPQYQKALME</sequence>
<name>A0ABT1B221_9FLAO</name>
<dbReference type="InterPro" id="IPR038763">
    <property type="entry name" value="DHH_sf"/>
</dbReference>
<gene>
    <name evidence="3" type="ORF">NG653_11365</name>
</gene>
<dbReference type="InterPro" id="IPR051319">
    <property type="entry name" value="Oligoribo/pAp-PDE_c-di-AMP_PDE"/>
</dbReference>
<evidence type="ECO:0000259" key="1">
    <source>
        <dbReference type="Pfam" id="PF01368"/>
    </source>
</evidence>
<protein>
    <submittedName>
        <fullName evidence="3">Bifunctional oligoribonuclease/PAP phosphatase NrnA</fullName>
    </submittedName>
</protein>
<dbReference type="InterPro" id="IPR001667">
    <property type="entry name" value="DDH_dom"/>
</dbReference>
<dbReference type="SUPFAM" id="SSF64182">
    <property type="entry name" value="DHH phosphoesterases"/>
    <property type="match status" value="1"/>
</dbReference>
<dbReference type="Pfam" id="PF01368">
    <property type="entry name" value="DHH"/>
    <property type="match status" value="1"/>
</dbReference>
<dbReference type="InterPro" id="IPR003156">
    <property type="entry name" value="DHHA1_dom"/>
</dbReference>
<evidence type="ECO:0000313" key="4">
    <source>
        <dbReference type="Proteomes" id="UP001206312"/>
    </source>
</evidence>
<dbReference type="EMBL" id="JAMXIB010000009">
    <property type="protein sequence ID" value="MCO5725458.1"/>
    <property type="molecule type" value="Genomic_DNA"/>
</dbReference>
<feature type="domain" description="DHHA1" evidence="2">
    <location>
        <begin position="245"/>
        <end position="325"/>
    </location>
</feature>
<dbReference type="PANTHER" id="PTHR47618:SF1">
    <property type="entry name" value="BIFUNCTIONAL OLIGORIBONUCLEASE AND PAP PHOSPHATASE NRNA"/>
    <property type="match status" value="1"/>
</dbReference>